<proteinExistence type="predicted"/>
<keyword evidence="3" id="KW-1185">Reference proteome</keyword>
<evidence type="ECO:0000256" key="1">
    <source>
        <dbReference type="SAM" id="SignalP"/>
    </source>
</evidence>
<feature type="chain" id="PRO_5046071490" description="Secreted protein" evidence="1">
    <location>
        <begin position="22"/>
        <end position="157"/>
    </location>
</feature>
<dbReference type="Proteomes" id="UP000741013">
    <property type="component" value="Unassembled WGS sequence"/>
</dbReference>
<keyword evidence="1" id="KW-0732">Signal</keyword>
<dbReference type="EMBL" id="JAGGMS010000001">
    <property type="protein sequence ID" value="MBP2181369.1"/>
    <property type="molecule type" value="Genomic_DNA"/>
</dbReference>
<organism evidence="2 3">
    <name type="scientific">Amycolatopsis magusensis</name>
    <dbReference type="NCBI Taxonomy" id="882444"/>
    <lineage>
        <taxon>Bacteria</taxon>
        <taxon>Bacillati</taxon>
        <taxon>Actinomycetota</taxon>
        <taxon>Actinomycetes</taxon>
        <taxon>Pseudonocardiales</taxon>
        <taxon>Pseudonocardiaceae</taxon>
        <taxon>Amycolatopsis</taxon>
    </lineage>
</organism>
<reference evidence="2 3" key="1">
    <citation type="submission" date="2021-03" db="EMBL/GenBank/DDBJ databases">
        <title>Sequencing the genomes of 1000 actinobacteria strains.</title>
        <authorList>
            <person name="Klenk H.-P."/>
        </authorList>
    </citation>
    <scope>NUCLEOTIDE SEQUENCE [LARGE SCALE GENOMIC DNA]</scope>
    <source>
        <strain evidence="2 3">DSM 45510</strain>
    </source>
</reference>
<evidence type="ECO:0008006" key="4">
    <source>
        <dbReference type="Google" id="ProtNLM"/>
    </source>
</evidence>
<protein>
    <recommendedName>
        <fullName evidence="4">Secreted protein</fullName>
    </recommendedName>
</protein>
<accession>A0ABS4PPM5</accession>
<name>A0ABS4PPM5_9PSEU</name>
<gene>
    <name evidence="2" type="ORF">JOM49_002895</name>
</gene>
<evidence type="ECO:0000313" key="3">
    <source>
        <dbReference type="Proteomes" id="UP000741013"/>
    </source>
</evidence>
<evidence type="ECO:0000313" key="2">
    <source>
        <dbReference type="EMBL" id="MBP2181369.1"/>
    </source>
</evidence>
<dbReference type="RefSeq" id="WP_209664802.1">
    <property type="nucleotide sequence ID" value="NZ_JAGGMS010000001.1"/>
</dbReference>
<feature type="signal peptide" evidence="1">
    <location>
        <begin position="1"/>
        <end position="21"/>
    </location>
</feature>
<comment type="caution">
    <text evidence="2">The sequence shown here is derived from an EMBL/GenBank/DDBJ whole genome shotgun (WGS) entry which is preliminary data.</text>
</comment>
<sequence>MVVLPVLASMLLALPAPVTPAAAPQACDGVTVAVALPGELLVRCSSGTTAREALDNTGLDIQTGRNTGGYDEPDYVCRIDGYPRADDCAGHEDGDPYWKVWRVGIDPVAWRASQTASGPAAVPVCPGGLVGFSFGGQMPVDPTAVVTTPGWLPPNCR</sequence>